<keyword evidence="2" id="KW-1185">Reference proteome</keyword>
<evidence type="ECO:0000313" key="1">
    <source>
        <dbReference type="EMBL" id="RVD82652.1"/>
    </source>
</evidence>
<dbReference type="OrthoDB" id="4519260at2759"/>
<name>A0A436ZV04_ARTFL</name>
<dbReference type="RefSeq" id="XP_067488196.1">
    <property type="nucleotide sequence ID" value="XM_067636596.1"/>
</dbReference>
<gene>
    <name evidence="1" type="ORF">DFL_007070</name>
</gene>
<comment type="caution">
    <text evidence="1">The sequence shown here is derived from an EMBL/GenBank/DDBJ whole genome shotgun (WGS) entry which is preliminary data.</text>
</comment>
<accession>A0A436ZV04</accession>
<protein>
    <submittedName>
        <fullName evidence="1">Uncharacterized protein</fullName>
    </submittedName>
</protein>
<evidence type="ECO:0000313" key="2">
    <source>
        <dbReference type="Proteomes" id="UP000283090"/>
    </source>
</evidence>
<reference evidence="1 2" key="1">
    <citation type="submission" date="2019-01" db="EMBL/GenBank/DDBJ databases">
        <title>Intercellular communication is required for trap formation in the nematode-trapping fungus Duddingtonia flagrans.</title>
        <authorList>
            <person name="Youssar L."/>
            <person name="Wernet V."/>
            <person name="Hensel N."/>
            <person name="Hildebrandt H.-G."/>
            <person name="Fischer R."/>
        </authorList>
    </citation>
    <scope>NUCLEOTIDE SEQUENCE [LARGE SCALE GENOMIC DNA]</scope>
    <source>
        <strain evidence="1 2">CBS H-5679</strain>
    </source>
</reference>
<dbReference type="EMBL" id="SAEB01000009">
    <property type="protein sequence ID" value="RVD82652.1"/>
    <property type="molecule type" value="Genomic_DNA"/>
</dbReference>
<dbReference type="VEuPathDB" id="FungiDB:DFL_007070"/>
<sequence length="130" mass="14755">MSQINQMPERLQSIVSEMRSIIQNGGTAEEAKSAIGWRHGGPRFMDEVTKLKMELKDMGKKVTTVKALHAFKDIKVKNPTGRLILIPIRGTMLFKNGDPLAADCYYYLEEERVLRGEDMDLIFVVLEGKK</sequence>
<proteinExistence type="predicted"/>
<dbReference type="GeneID" id="93589381"/>
<dbReference type="AlphaFoldDB" id="A0A436ZV04"/>
<dbReference type="Proteomes" id="UP000283090">
    <property type="component" value="Unassembled WGS sequence"/>
</dbReference>
<organism evidence="1 2">
    <name type="scientific">Arthrobotrys flagrans</name>
    <name type="common">Nematode-trapping fungus</name>
    <name type="synonym">Trichothecium flagrans</name>
    <dbReference type="NCBI Taxonomy" id="97331"/>
    <lineage>
        <taxon>Eukaryota</taxon>
        <taxon>Fungi</taxon>
        <taxon>Dikarya</taxon>
        <taxon>Ascomycota</taxon>
        <taxon>Pezizomycotina</taxon>
        <taxon>Orbiliomycetes</taxon>
        <taxon>Orbiliales</taxon>
        <taxon>Orbiliaceae</taxon>
        <taxon>Arthrobotrys</taxon>
    </lineage>
</organism>